<feature type="transmembrane region" description="Helical" evidence="1">
    <location>
        <begin position="301"/>
        <end position="322"/>
    </location>
</feature>
<feature type="transmembrane region" description="Helical" evidence="1">
    <location>
        <begin position="217"/>
        <end position="234"/>
    </location>
</feature>
<feature type="transmembrane region" description="Helical" evidence="1">
    <location>
        <begin position="165"/>
        <end position="185"/>
    </location>
</feature>
<evidence type="ECO:0000313" key="4">
    <source>
        <dbReference type="Proteomes" id="UP000006732"/>
    </source>
</evidence>
<feature type="transmembrane region" description="Helical" evidence="1">
    <location>
        <begin position="328"/>
        <end position="345"/>
    </location>
</feature>
<feature type="transmembrane region" description="Helical" evidence="1">
    <location>
        <begin position="192"/>
        <end position="211"/>
    </location>
</feature>
<evidence type="ECO:0000259" key="2">
    <source>
        <dbReference type="Pfam" id="PF09925"/>
    </source>
</evidence>
<evidence type="ECO:0000313" key="3">
    <source>
        <dbReference type="EMBL" id="ABL00445.1"/>
    </source>
</evidence>
<feature type="transmembrane region" description="Helical" evidence="1">
    <location>
        <begin position="77"/>
        <end position="98"/>
    </location>
</feature>
<feature type="transmembrane region" description="Helical" evidence="1">
    <location>
        <begin position="131"/>
        <end position="153"/>
    </location>
</feature>
<dbReference type="AlphaFoldDB" id="A1ASX4"/>
<dbReference type="InterPro" id="IPR018677">
    <property type="entry name" value="DUF2157"/>
</dbReference>
<organism evidence="3 4">
    <name type="scientific">Pelobacter propionicus (strain DSM 2379 / NBRC 103807 / OttBd1)</name>
    <dbReference type="NCBI Taxonomy" id="338966"/>
    <lineage>
        <taxon>Bacteria</taxon>
        <taxon>Pseudomonadati</taxon>
        <taxon>Thermodesulfobacteriota</taxon>
        <taxon>Desulfuromonadia</taxon>
        <taxon>Desulfuromonadales</taxon>
        <taxon>Desulfuromonadaceae</taxon>
        <taxon>Pelobacter</taxon>
    </lineage>
</organism>
<protein>
    <recommendedName>
        <fullName evidence="2">DUF2157 domain-containing protein</fullName>
    </recommendedName>
</protein>
<dbReference type="Proteomes" id="UP000006732">
    <property type="component" value="Chromosome"/>
</dbReference>
<keyword evidence="1" id="KW-0472">Membrane</keyword>
<feature type="domain" description="DUF2157" evidence="2">
    <location>
        <begin position="56"/>
        <end position="184"/>
    </location>
</feature>
<gene>
    <name evidence="3" type="ordered locus">Ppro_2846</name>
</gene>
<evidence type="ECO:0000256" key="1">
    <source>
        <dbReference type="SAM" id="Phobius"/>
    </source>
</evidence>
<keyword evidence="4" id="KW-1185">Reference proteome</keyword>
<feature type="transmembrane region" description="Helical" evidence="1">
    <location>
        <begin position="104"/>
        <end position="124"/>
    </location>
</feature>
<feature type="transmembrane region" description="Helical" evidence="1">
    <location>
        <begin position="246"/>
        <end position="264"/>
    </location>
</feature>
<sequence>MTPQGQASRAKAQQRADRIQAFRSELGQVEAEGVLRLDEDQHTRLSDYHTRLLGELEARFDIDTSPTARRMSAGMRVVSFLGALALSAAVFFFFYRFWGFFSTTAQVAILVTAPLVLLMGVEVAARCERTLYFCSLISLVTFAAFVLDLSMLGQIYSITPSQNAFLAWGLLALILAYSYHLRLILVAGLLSLMGYLAATMGTWCGLYWLSFGERPENFIAAGLAIFAAGFLPHPGRQEFPPLLRTFGLLAIFIALLTLSHWGAGSYLPFPHEQIETGYQLGGFALAGLVIWLGIARNWPGLVNLGSSFFVIFLYTKFFDWWWQWMPKYLFFLLLGGAAVLLLILLRKMRSLIREVTP</sequence>
<reference evidence="3 4" key="1">
    <citation type="submission" date="2006-10" db="EMBL/GenBank/DDBJ databases">
        <title>Complete sequence of chromosome of Pelobacter propionicus DSM 2379.</title>
        <authorList>
            <consortium name="US DOE Joint Genome Institute"/>
            <person name="Copeland A."/>
            <person name="Lucas S."/>
            <person name="Lapidus A."/>
            <person name="Barry K."/>
            <person name="Detter J.C."/>
            <person name="Glavina del Rio T."/>
            <person name="Hammon N."/>
            <person name="Israni S."/>
            <person name="Dalin E."/>
            <person name="Tice H."/>
            <person name="Pitluck S."/>
            <person name="Saunders E."/>
            <person name="Brettin T."/>
            <person name="Bruce D."/>
            <person name="Han C."/>
            <person name="Tapia R."/>
            <person name="Schmutz J."/>
            <person name="Larimer F."/>
            <person name="Land M."/>
            <person name="Hauser L."/>
            <person name="Kyrpides N."/>
            <person name="Kim E."/>
            <person name="Lovley D."/>
            <person name="Richardson P."/>
        </authorList>
    </citation>
    <scope>NUCLEOTIDE SEQUENCE [LARGE SCALE GENOMIC DNA]</scope>
    <source>
        <strain evidence="4">DSM 2379 / NBRC 103807 / OttBd1</strain>
    </source>
</reference>
<dbReference type="Pfam" id="PF09925">
    <property type="entry name" value="DUF2157"/>
    <property type="match status" value="1"/>
</dbReference>
<keyword evidence="1" id="KW-0812">Transmembrane</keyword>
<dbReference type="EMBL" id="CP000482">
    <property type="protein sequence ID" value="ABL00445.1"/>
    <property type="molecule type" value="Genomic_DNA"/>
</dbReference>
<keyword evidence="1" id="KW-1133">Transmembrane helix</keyword>
<dbReference type="HOGENOM" id="CLU_773539_0_0_7"/>
<dbReference type="OrthoDB" id="1120077at2"/>
<dbReference type="KEGG" id="ppd:Ppro_2846"/>
<dbReference type="eggNOG" id="ENOG502Z8US">
    <property type="taxonomic scope" value="Bacteria"/>
</dbReference>
<proteinExistence type="predicted"/>
<dbReference type="STRING" id="338966.Ppro_2846"/>
<name>A1ASX4_PELPD</name>
<accession>A1ASX4</accession>
<dbReference type="RefSeq" id="WP_011736686.1">
    <property type="nucleotide sequence ID" value="NC_008609.1"/>
</dbReference>
<feature type="transmembrane region" description="Helical" evidence="1">
    <location>
        <begin position="276"/>
        <end position="294"/>
    </location>
</feature>